<dbReference type="EMBL" id="ML978124">
    <property type="protein sequence ID" value="KAF2100589.1"/>
    <property type="molecule type" value="Genomic_DNA"/>
</dbReference>
<feature type="region of interest" description="Disordered" evidence="1">
    <location>
        <begin position="137"/>
        <end position="169"/>
    </location>
</feature>
<reference evidence="2" key="1">
    <citation type="journal article" date="2020" name="Stud. Mycol.">
        <title>101 Dothideomycetes genomes: a test case for predicting lifestyles and emergence of pathogens.</title>
        <authorList>
            <person name="Haridas S."/>
            <person name="Albert R."/>
            <person name="Binder M."/>
            <person name="Bloem J."/>
            <person name="Labutti K."/>
            <person name="Salamov A."/>
            <person name="Andreopoulos B."/>
            <person name="Baker S."/>
            <person name="Barry K."/>
            <person name="Bills G."/>
            <person name="Bluhm B."/>
            <person name="Cannon C."/>
            <person name="Castanera R."/>
            <person name="Culley D."/>
            <person name="Daum C."/>
            <person name="Ezra D."/>
            <person name="Gonzalez J."/>
            <person name="Henrissat B."/>
            <person name="Kuo A."/>
            <person name="Liang C."/>
            <person name="Lipzen A."/>
            <person name="Lutzoni F."/>
            <person name="Magnuson J."/>
            <person name="Mondo S."/>
            <person name="Nolan M."/>
            <person name="Ohm R."/>
            <person name="Pangilinan J."/>
            <person name="Park H.-J."/>
            <person name="Ramirez L."/>
            <person name="Alfaro M."/>
            <person name="Sun H."/>
            <person name="Tritt A."/>
            <person name="Yoshinaga Y."/>
            <person name="Zwiers L.-H."/>
            <person name="Turgeon B."/>
            <person name="Goodwin S."/>
            <person name="Spatafora J."/>
            <person name="Crous P."/>
            <person name="Grigoriev I."/>
        </authorList>
    </citation>
    <scope>NUCLEOTIDE SEQUENCE</scope>
    <source>
        <strain evidence="2">CBS 133067</strain>
    </source>
</reference>
<organism evidence="2 3">
    <name type="scientific">Rhizodiscina lignyota</name>
    <dbReference type="NCBI Taxonomy" id="1504668"/>
    <lineage>
        <taxon>Eukaryota</taxon>
        <taxon>Fungi</taxon>
        <taxon>Dikarya</taxon>
        <taxon>Ascomycota</taxon>
        <taxon>Pezizomycotina</taxon>
        <taxon>Dothideomycetes</taxon>
        <taxon>Pleosporomycetidae</taxon>
        <taxon>Aulographales</taxon>
        <taxon>Rhizodiscinaceae</taxon>
        <taxon>Rhizodiscina</taxon>
    </lineage>
</organism>
<accession>A0A9P4IGJ6</accession>
<name>A0A9P4IGJ6_9PEZI</name>
<feature type="compositionally biased region" description="Polar residues" evidence="1">
    <location>
        <begin position="238"/>
        <end position="252"/>
    </location>
</feature>
<evidence type="ECO:0000313" key="3">
    <source>
        <dbReference type="Proteomes" id="UP000799772"/>
    </source>
</evidence>
<dbReference type="AlphaFoldDB" id="A0A9P4IGJ6"/>
<protein>
    <submittedName>
        <fullName evidence="2">Uncharacterized protein</fullName>
    </submittedName>
</protein>
<proteinExistence type="predicted"/>
<sequence length="262" mass="29167">MVLEGLDRATGHQKPCVVRECLALECEGMELRKSFKPVCDGSRKRTWEPEGFCRFLEKECVEKRAEKQNEGKRKRASRREERCKGVELVRNDASEQKAWPRESAERQTGAHAHWPRLPREPDKGPMRRLICVSTTGSHWAQPNTAPGPPFGGRAAPHSIGPERRGLSTGEPASQLVVGCCELSLSTSRPAQDSSALLQRHCTQSRRACRRKQRAADGERMWADVTWLASTRNMPSTRCWAQSGTPAAATQQLRPIGLAPGPP</sequence>
<gene>
    <name evidence="2" type="ORF">NA57DRAFT_54668</name>
</gene>
<dbReference type="Proteomes" id="UP000799772">
    <property type="component" value="Unassembled WGS sequence"/>
</dbReference>
<feature type="region of interest" description="Disordered" evidence="1">
    <location>
        <begin position="94"/>
        <end position="125"/>
    </location>
</feature>
<evidence type="ECO:0000313" key="2">
    <source>
        <dbReference type="EMBL" id="KAF2100589.1"/>
    </source>
</evidence>
<feature type="compositionally biased region" description="Basic and acidic residues" evidence="1">
    <location>
        <begin position="94"/>
        <end position="105"/>
    </location>
</feature>
<feature type="region of interest" description="Disordered" evidence="1">
    <location>
        <begin position="238"/>
        <end position="262"/>
    </location>
</feature>
<keyword evidence="3" id="KW-1185">Reference proteome</keyword>
<evidence type="ECO:0000256" key="1">
    <source>
        <dbReference type="SAM" id="MobiDB-lite"/>
    </source>
</evidence>
<comment type="caution">
    <text evidence="2">The sequence shown here is derived from an EMBL/GenBank/DDBJ whole genome shotgun (WGS) entry which is preliminary data.</text>
</comment>